<evidence type="ECO:0000313" key="1">
    <source>
        <dbReference type="EMBL" id="ORE19311.1"/>
    </source>
</evidence>
<dbReference type="OMA" id="MIYESNT"/>
<dbReference type="AlphaFoldDB" id="A0A1X0S588"/>
<evidence type="ECO:0000313" key="2">
    <source>
        <dbReference type="Proteomes" id="UP000242381"/>
    </source>
</evidence>
<sequence>MTILGYFLTHHALHQIPRHHWQNPTLMLLASTVKGIVPKEGNDMIYESNTRHIVNQAKRTLEKIIEENDNHETNSQKKIKNYAKERLLSIE</sequence>
<accession>A0A1X0S588</accession>
<protein>
    <submittedName>
        <fullName evidence="1">Uncharacterized protein</fullName>
    </submittedName>
</protein>
<dbReference type="EMBL" id="KV921313">
    <property type="protein sequence ID" value="ORE19311.1"/>
    <property type="molecule type" value="Genomic_DNA"/>
</dbReference>
<dbReference type="Proteomes" id="UP000242381">
    <property type="component" value="Unassembled WGS sequence"/>
</dbReference>
<reference evidence="1 2" key="1">
    <citation type="journal article" date="2016" name="Proc. Natl. Acad. Sci. U.S.A.">
        <title>Lipid metabolic changes in an early divergent fungus govern the establishment of a mutualistic symbiosis with endobacteria.</title>
        <authorList>
            <person name="Lastovetsky O.A."/>
            <person name="Gaspar M.L."/>
            <person name="Mondo S.J."/>
            <person name="LaButti K.M."/>
            <person name="Sandor L."/>
            <person name="Grigoriev I.V."/>
            <person name="Henry S.A."/>
            <person name="Pawlowska T.E."/>
        </authorList>
    </citation>
    <scope>NUCLEOTIDE SEQUENCE [LARGE SCALE GENOMIC DNA]</scope>
    <source>
        <strain evidence="1 2">ATCC 11559</strain>
    </source>
</reference>
<organism evidence="1 2">
    <name type="scientific">Rhizopus microsporus</name>
    <dbReference type="NCBI Taxonomy" id="58291"/>
    <lineage>
        <taxon>Eukaryota</taxon>
        <taxon>Fungi</taxon>
        <taxon>Fungi incertae sedis</taxon>
        <taxon>Mucoromycota</taxon>
        <taxon>Mucoromycotina</taxon>
        <taxon>Mucoromycetes</taxon>
        <taxon>Mucorales</taxon>
        <taxon>Mucorineae</taxon>
        <taxon>Rhizopodaceae</taxon>
        <taxon>Rhizopus</taxon>
    </lineage>
</organism>
<dbReference type="VEuPathDB" id="FungiDB:BCV72DRAFT_177651"/>
<gene>
    <name evidence="1" type="ORF">BCV71DRAFT_177920</name>
</gene>
<name>A0A1X0S588_RHIZD</name>
<proteinExistence type="predicted"/>